<feature type="domain" description="CBS" evidence="2">
    <location>
        <begin position="63"/>
        <end position="122"/>
    </location>
</feature>
<evidence type="ECO:0000256" key="1">
    <source>
        <dbReference type="SAM" id="MobiDB-lite"/>
    </source>
</evidence>
<accession>A0A6J7DC49</accession>
<dbReference type="InterPro" id="IPR000644">
    <property type="entry name" value="CBS_dom"/>
</dbReference>
<dbReference type="SUPFAM" id="SSF54631">
    <property type="entry name" value="CBS-domain pair"/>
    <property type="match status" value="1"/>
</dbReference>
<dbReference type="SMART" id="SM00116">
    <property type="entry name" value="CBS"/>
    <property type="match status" value="1"/>
</dbReference>
<reference evidence="3" key="1">
    <citation type="submission" date="2020-05" db="EMBL/GenBank/DDBJ databases">
        <authorList>
            <person name="Chiriac C."/>
            <person name="Salcher M."/>
            <person name="Ghai R."/>
            <person name="Kavagutti S V."/>
        </authorList>
    </citation>
    <scope>NUCLEOTIDE SEQUENCE</scope>
</reference>
<gene>
    <name evidence="3" type="ORF">UFOPK3461_00170</name>
</gene>
<evidence type="ECO:0000259" key="2">
    <source>
        <dbReference type="PROSITE" id="PS51371"/>
    </source>
</evidence>
<dbReference type="InterPro" id="IPR006669">
    <property type="entry name" value="MgtE_transporter"/>
</dbReference>
<dbReference type="GO" id="GO:0015095">
    <property type="term" value="F:magnesium ion transmembrane transporter activity"/>
    <property type="evidence" value="ECO:0007669"/>
    <property type="project" value="InterPro"/>
</dbReference>
<name>A0A6J7DC49_9ZZZZ</name>
<dbReference type="InterPro" id="IPR046342">
    <property type="entry name" value="CBS_dom_sf"/>
</dbReference>
<sequence>MTADYSVADALAAVRRSEMSPALASQVFICRQPLETPTGRYIGMVHYQRLLREAPATLLGSIVDTDTQGLNPNASLNEVSSYLASYNLLSVPVVDANERLLGVVTVDDVLDHLLPENWRHDHRDSTRGTGRLGNITTENLTDSENKEV</sequence>
<dbReference type="EMBL" id="CAFBLW010000005">
    <property type="protein sequence ID" value="CAB4868247.1"/>
    <property type="molecule type" value="Genomic_DNA"/>
</dbReference>
<dbReference type="Gene3D" id="3.10.580.10">
    <property type="entry name" value="CBS-domain"/>
    <property type="match status" value="1"/>
</dbReference>
<dbReference type="PANTHER" id="PTHR43773:SF1">
    <property type="entry name" value="MAGNESIUM TRANSPORTER MGTE"/>
    <property type="match status" value="1"/>
</dbReference>
<organism evidence="3">
    <name type="scientific">freshwater metagenome</name>
    <dbReference type="NCBI Taxonomy" id="449393"/>
    <lineage>
        <taxon>unclassified sequences</taxon>
        <taxon>metagenomes</taxon>
        <taxon>ecological metagenomes</taxon>
    </lineage>
</organism>
<protein>
    <submittedName>
        <fullName evidence="3">Unannotated protein</fullName>
    </submittedName>
</protein>
<feature type="region of interest" description="Disordered" evidence="1">
    <location>
        <begin position="119"/>
        <end position="148"/>
    </location>
</feature>
<evidence type="ECO:0000313" key="3">
    <source>
        <dbReference type="EMBL" id="CAB4868247.1"/>
    </source>
</evidence>
<dbReference type="AlphaFoldDB" id="A0A6J7DC49"/>
<dbReference type="GO" id="GO:0016020">
    <property type="term" value="C:membrane"/>
    <property type="evidence" value="ECO:0007669"/>
    <property type="project" value="InterPro"/>
</dbReference>
<dbReference type="Pfam" id="PF00571">
    <property type="entry name" value="CBS"/>
    <property type="match status" value="1"/>
</dbReference>
<proteinExistence type="predicted"/>
<dbReference type="PANTHER" id="PTHR43773">
    <property type="entry name" value="MAGNESIUM TRANSPORTER MGTE"/>
    <property type="match status" value="1"/>
</dbReference>
<dbReference type="PROSITE" id="PS51371">
    <property type="entry name" value="CBS"/>
    <property type="match status" value="1"/>
</dbReference>